<dbReference type="EMBL" id="CM055731">
    <property type="protein sequence ID" value="KAJ8012455.1"/>
    <property type="molecule type" value="Genomic_DNA"/>
</dbReference>
<accession>A0ACC2HA03</accession>
<comment type="caution">
    <text evidence="1">The sequence shown here is derived from an EMBL/GenBank/DDBJ whole genome shotgun (WGS) entry which is preliminary data.</text>
</comment>
<proteinExistence type="predicted"/>
<reference evidence="1" key="1">
    <citation type="submission" date="2021-05" db="EMBL/GenBank/DDBJ databases">
        <authorList>
            <person name="Pan Q."/>
            <person name="Jouanno E."/>
            <person name="Zahm M."/>
            <person name="Klopp C."/>
            <person name="Cabau C."/>
            <person name="Louis A."/>
            <person name="Berthelot C."/>
            <person name="Parey E."/>
            <person name="Roest Crollius H."/>
            <person name="Montfort J."/>
            <person name="Robinson-Rechavi M."/>
            <person name="Bouchez O."/>
            <person name="Lampietro C."/>
            <person name="Lopez Roques C."/>
            <person name="Donnadieu C."/>
            <person name="Postlethwait J."/>
            <person name="Bobe J."/>
            <person name="Dillon D."/>
            <person name="Chandos A."/>
            <person name="von Hippel F."/>
            <person name="Guiguen Y."/>
        </authorList>
    </citation>
    <scope>NUCLEOTIDE SEQUENCE</scope>
    <source>
        <strain evidence="1">YG-Jan2019</strain>
    </source>
</reference>
<dbReference type="Proteomes" id="UP001157502">
    <property type="component" value="Chromosome 4"/>
</dbReference>
<evidence type="ECO:0000313" key="2">
    <source>
        <dbReference type="Proteomes" id="UP001157502"/>
    </source>
</evidence>
<protein>
    <submittedName>
        <fullName evidence="1">Uncharacterized protein</fullName>
    </submittedName>
</protein>
<keyword evidence="2" id="KW-1185">Reference proteome</keyword>
<gene>
    <name evidence="1" type="ORF">DPEC_G00042960</name>
</gene>
<name>A0ACC2HA03_DALPE</name>
<organism evidence="1 2">
    <name type="scientific">Dallia pectoralis</name>
    <name type="common">Alaska blackfish</name>
    <dbReference type="NCBI Taxonomy" id="75939"/>
    <lineage>
        <taxon>Eukaryota</taxon>
        <taxon>Metazoa</taxon>
        <taxon>Chordata</taxon>
        <taxon>Craniata</taxon>
        <taxon>Vertebrata</taxon>
        <taxon>Euteleostomi</taxon>
        <taxon>Actinopterygii</taxon>
        <taxon>Neopterygii</taxon>
        <taxon>Teleostei</taxon>
        <taxon>Protacanthopterygii</taxon>
        <taxon>Esociformes</taxon>
        <taxon>Umbridae</taxon>
        <taxon>Dallia</taxon>
    </lineage>
</organism>
<sequence>MINMTDSSISKQLSFVDLADVYAGYNYSDYNYEFDEATKPCQNVAVSSSVMIVLCAFDILVFLLAVPGNLLVCFVIGLSKQPLSPSDIYLLHLAVADILLAFGLPFFATSNVVGWVFGNVMCKLVSVFQEISFYSSILFLACISVDRYLVIVHAMEAPKAARRRLVSWGACAAVWFVGSLLSLPVLFNEVEIPNGETLAMCSVNYAEEGQDNWRLATRGLLHVLGFVLPLTIMLACYGVTVVRLLRTRGSFQRQKAMRVIMAVVVAFLLCWTPYHLVLMVDTLLRANLVKHRCQDKMAVDKALFATLSLGLFHSCVNPVLYAFVGEKFRRKLLQMLRKAGVFKRRASVTRASRSISLTSEATSTFM</sequence>
<evidence type="ECO:0000313" key="1">
    <source>
        <dbReference type="EMBL" id="KAJ8012455.1"/>
    </source>
</evidence>